<keyword evidence="13" id="KW-1185">Reference proteome</keyword>
<evidence type="ECO:0000256" key="3">
    <source>
        <dbReference type="ARBA" id="ARBA00008212"/>
    </source>
</evidence>
<evidence type="ECO:0000256" key="10">
    <source>
        <dbReference type="SAM" id="MobiDB-lite"/>
    </source>
</evidence>
<dbReference type="Gene3D" id="3.30.40.10">
    <property type="entry name" value="Zinc/RING finger domain, C3HC4 (zinc finger)"/>
    <property type="match status" value="1"/>
</dbReference>
<dbReference type="InterPro" id="IPR013083">
    <property type="entry name" value="Znf_RING/FYVE/PHD"/>
</dbReference>
<dbReference type="CDD" id="cd16651">
    <property type="entry name" value="SPL-RING_NSE2"/>
    <property type="match status" value="1"/>
</dbReference>
<dbReference type="Pfam" id="PF11789">
    <property type="entry name" value="zf-Nse"/>
    <property type="match status" value="1"/>
</dbReference>
<feature type="compositionally biased region" description="Basic and acidic residues" evidence="10">
    <location>
        <begin position="224"/>
        <end position="234"/>
    </location>
</feature>
<dbReference type="GO" id="GO:0016925">
    <property type="term" value="P:protein sumoylation"/>
    <property type="evidence" value="ECO:0007669"/>
    <property type="project" value="TreeGrafter"/>
</dbReference>
<feature type="region of interest" description="Disordered" evidence="10">
    <location>
        <begin position="211"/>
        <end position="240"/>
    </location>
</feature>
<feature type="compositionally biased region" description="Acidic residues" evidence="10">
    <location>
        <begin position="367"/>
        <end position="389"/>
    </location>
</feature>
<keyword evidence="4" id="KW-0808">Transferase</keyword>
<feature type="region of interest" description="Disordered" evidence="10">
    <location>
        <begin position="327"/>
        <end position="408"/>
    </location>
</feature>
<organism evidence="12 13">
    <name type="scientific">Orbilia ellipsospora</name>
    <dbReference type="NCBI Taxonomy" id="2528407"/>
    <lineage>
        <taxon>Eukaryota</taxon>
        <taxon>Fungi</taxon>
        <taxon>Dikarya</taxon>
        <taxon>Ascomycota</taxon>
        <taxon>Pezizomycotina</taxon>
        <taxon>Orbiliomycetes</taxon>
        <taxon>Orbiliales</taxon>
        <taxon>Orbiliaceae</taxon>
        <taxon>Orbilia</taxon>
    </lineage>
</organism>
<feature type="region of interest" description="Disordered" evidence="10">
    <location>
        <begin position="1"/>
        <end position="28"/>
    </location>
</feature>
<evidence type="ECO:0000256" key="4">
    <source>
        <dbReference type="ARBA" id="ARBA00022679"/>
    </source>
</evidence>
<dbReference type="GO" id="GO:0030915">
    <property type="term" value="C:Smc5-Smc6 complex"/>
    <property type="evidence" value="ECO:0007669"/>
    <property type="project" value="InterPro"/>
</dbReference>
<evidence type="ECO:0000256" key="7">
    <source>
        <dbReference type="ARBA" id="ARBA00022786"/>
    </source>
</evidence>
<gene>
    <name evidence="12" type="ORF">TWF694_010633</name>
</gene>
<dbReference type="GO" id="GO:0000724">
    <property type="term" value="P:double-strand break repair via homologous recombination"/>
    <property type="evidence" value="ECO:0007669"/>
    <property type="project" value="InterPro"/>
</dbReference>
<keyword evidence="9" id="KW-0539">Nucleus</keyword>
<keyword evidence="5" id="KW-0479">Metal-binding</keyword>
<dbReference type="Proteomes" id="UP001365542">
    <property type="component" value="Unassembled WGS sequence"/>
</dbReference>
<dbReference type="AlphaFoldDB" id="A0AAV9XAH5"/>
<evidence type="ECO:0000313" key="13">
    <source>
        <dbReference type="Proteomes" id="UP001365542"/>
    </source>
</evidence>
<feature type="compositionally biased region" description="Acidic residues" evidence="10">
    <location>
        <begin position="396"/>
        <end position="408"/>
    </location>
</feature>
<protein>
    <recommendedName>
        <fullName evidence="11">SP-RING-type domain-containing protein</fullName>
    </recommendedName>
</protein>
<feature type="compositionally biased region" description="Basic and acidic residues" evidence="10">
    <location>
        <begin position="348"/>
        <end position="359"/>
    </location>
</feature>
<evidence type="ECO:0000313" key="12">
    <source>
        <dbReference type="EMBL" id="KAK6539093.1"/>
    </source>
</evidence>
<accession>A0AAV9XAH5</accession>
<keyword evidence="7" id="KW-0833">Ubl conjugation pathway</keyword>
<evidence type="ECO:0000256" key="9">
    <source>
        <dbReference type="ARBA" id="ARBA00023242"/>
    </source>
</evidence>
<dbReference type="InterPro" id="IPR026846">
    <property type="entry name" value="Nse2(Mms21)"/>
</dbReference>
<evidence type="ECO:0000256" key="6">
    <source>
        <dbReference type="ARBA" id="ARBA00022771"/>
    </source>
</evidence>
<keyword evidence="6" id="KW-0863">Zinc-finger</keyword>
<dbReference type="GO" id="GO:0061665">
    <property type="term" value="F:SUMO ligase activity"/>
    <property type="evidence" value="ECO:0007669"/>
    <property type="project" value="TreeGrafter"/>
</dbReference>
<dbReference type="GO" id="GO:0005634">
    <property type="term" value="C:nucleus"/>
    <property type="evidence" value="ECO:0007669"/>
    <property type="project" value="UniProtKB-SubCell"/>
</dbReference>
<sequence>MPTRRLTSRPSAAGTSRRVKRSARPAHNPCVLPIHDKCSSELRAFHAKHPPANIHRYLKDAVENLREASGNFAEKRRTMVFETEKDRDESTEQDIAELGKRVEKNLRGLVDLDQELTNMKQVLHDIGEAEKQRGNGDGVQPVEEYLKEMRKASKAFKRRELKDRYGNLVEYVDFRTVVHALTDPTAPTPQRKDWFKKPMFVCDAVATITDEDPVSSDEGGTGRAENDIEMVDRDEQSDDEIQETAATRNLKCVLTMRRFEEPVRAACGHVFEKAAIVTMFKDYKKLKKPTVCPTSGCGREIKVSDLKDDPVTKLLVQAEIRRERLEQERAMMNSDDELVLSRSKASKSKSDSKGKEKSGSRRPVKVEDEEIPYGEEGDSVEEAVEDTVEDAPSANDGEDDDQDMSASD</sequence>
<comment type="subcellular location">
    <subcellularLocation>
        <location evidence="1">Nucleus</location>
    </subcellularLocation>
</comment>
<dbReference type="PANTHER" id="PTHR21330">
    <property type="entry name" value="E3 SUMO-PROTEIN LIGASE NSE2"/>
    <property type="match status" value="1"/>
</dbReference>
<dbReference type="SUPFAM" id="SSF57850">
    <property type="entry name" value="RING/U-box"/>
    <property type="match status" value="1"/>
</dbReference>
<feature type="domain" description="SP-RING-type" evidence="11">
    <location>
        <begin position="239"/>
        <end position="298"/>
    </location>
</feature>
<dbReference type="InterPro" id="IPR004181">
    <property type="entry name" value="Znf_MIZ"/>
</dbReference>
<evidence type="ECO:0000256" key="8">
    <source>
        <dbReference type="ARBA" id="ARBA00022833"/>
    </source>
</evidence>
<dbReference type="PANTHER" id="PTHR21330:SF1">
    <property type="entry name" value="E3 SUMO-PROTEIN LIGASE NSE2"/>
    <property type="match status" value="1"/>
</dbReference>
<evidence type="ECO:0000256" key="5">
    <source>
        <dbReference type="ARBA" id="ARBA00022723"/>
    </source>
</evidence>
<comment type="caution">
    <text evidence="12">The sequence shown here is derived from an EMBL/GenBank/DDBJ whole genome shotgun (WGS) entry which is preliminary data.</text>
</comment>
<proteinExistence type="inferred from homology"/>
<reference evidence="12 13" key="1">
    <citation type="submission" date="2019-10" db="EMBL/GenBank/DDBJ databases">
        <authorList>
            <person name="Palmer J.M."/>
        </authorList>
    </citation>
    <scope>NUCLEOTIDE SEQUENCE [LARGE SCALE GENOMIC DNA]</scope>
    <source>
        <strain evidence="12 13">TWF694</strain>
    </source>
</reference>
<evidence type="ECO:0000256" key="2">
    <source>
        <dbReference type="ARBA" id="ARBA00004718"/>
    </source>
</evidence>
<name>A0AAV9XAH5_9PEZI</name>
<evidence type="ECO:0000259" key="11">
    <source>
        <dbReference type="Pfam" id="PF11789"/>
    </source>
</evidence>
<comment type="pathway">
    <text evidence="2">Protein modification; protein sumoylation.</text>
</comment>
<dbReference type="GO" id="GO:0008270">
    <property type="term" value="F:zinc ion binding"/>
    <property type="evidence" value="ECO:0007669"/>
    <property type="project" value="UniProtKB-KW"/>
</dbReference>
<evidence type="ECO:0000256" key="1">
    <source>
        <dbReference type="ARBA" id="ARBA00004123"/>
    </source>
</evidence>
<dbReference type="EMBL" id="JAVHJO010000007">
    <property type="protein sequence ID" value="KAK6539093.1"/>
    <property type="molecule type" value="Genomic_DNA"/>
</dbReference>
<keyword evidence="8" id="KW-0862">Zinc</keyword>
<comment type="similarity">
    <text evidence="3">Belongs to the NSE2 family.</text>
</comment>